<reference evidence="1 2" key="1">
    <citation type="journal article" date="2012" name="Genome Biol.">
        <title>Genome and low-iron response of an oceanic diatom adapted to chronic iron limitation.</title>
        <authorList>
            <person name="Lommer M."/>
            <person name="Specht M."/>
            <person name="Roy A.S."/>
            <person name="Kraemer L."/>
            <person name="Andreson R."/>
            <person name="Gutowska M.A."/>
            <person name="Wolf J."/>
            <person name="Bergner S.V."/>
            <person name="Schilhabel M.B."/>
            <person name="Klostermeier U.C."/>
            <person name="Beiko R.G."/>
            <person name="Rosenstiel P."/>
            <person name="Hippler M."/>
            <person name="Laroche J."/>
        </authorList>
    </citation>
    <scope>NUCLEOTIDE SEQUENCE [LARGE SCALE GENOMIC DNA]</scope>
    <source>
        <strain evidence="1 2">CCMP1005</strain>
    </source>
</reference>
<comment type="caution">
    <text evidence="1">The sequence shown here is derived from an EMBL/GenBank/DDBJ whole genome shotgun (WGS) entry which is preliminary data.</text>
</comment>
<evidence type="ECO:0000313" key="2">
    <source>
        <dbReference type="Proteomes" id="UP000266841"/>
    </source>
</evidence>
<sequence length="69" mass="7678">EDILRRDGALVPETVEKAVKLVGPRARRRRALPWPLYPCDDKQSAEPTDGADALFLLDPSTDVEDDETS</sequence>
<evidence type="ECO:0000313" key="1">
    <source>
        <dbReference type="EMBL" id="EJK55407.1"/>
    </source>
</evidence>
<protein>
    <submittedName>
        <fullName evidence="1">Uncharacterized protein</fullName>
    </submittedName>
</protein>
<accession>K0S9H2</accession>
<gene>
    <name evidence="1" type="ORF">THAOC_24864</name>
</gene>
<name>K0S9H2_THAOC</name>
<dbReference type="EMBL" id="AGNL01034098">
    <property type="protein sequence ID" value="EJK55407.1"/>
    <property type="molecule type" value="Genomic_DNA"/>
</dbReference>
<dbReference type="Proteomes" id="UP000266841">
    <property type="component" value="Unassembled WGS sequence"/>
</dbReference>
<organism evidence="1 2">
    <name type="scientific">Thalassiosira oceanica</name>
    <name type="common">Marine diatom</name>
    <dbReference type="NCBI Taxonomy" id="159749"/>
    <lineage>
        <taxon>Eukaryota</taxon>
        <taxon>Sar</taxon>
        <taxon>Stramenopiles</taxon>
        <taxon>Ochrophyta</taxon>
        <taxon>Bacillariophyta</taxon>
        <taxon>Coscinodiscophyceae</taxon>
        <taxon>Thalassiosirophycidae</taxon>
        <taxon>Thalassiosirales</taxon>
        <taxon>Thalassiosiraceae</taxon>
        <taxon>Thalassiosira</taxon>
    </lineage>
</organism>
<feature type="non-terminal residue" evidence="1">
    <location>
        <position position="1"/>
    </location>
</feature>
<dbReference type="AlphaFoldDB" id="K0S9H2"/>
<keyword evidence="2" id="KW-1185">Reference proteome</keyword>
<proteinExistence type="predicted"/>